<keyword evidence="2" id="KW-0675">Receptor</keyword>
<proteinExistence type="predicted"/>
<evidence type="ECO:0000256" key="1">
    <source>
        <dbReference type="SAM" id="MobiDB-lite"/>
    </source>
</evidence>
<dbReference type="EMBL" id="QXTE01000107">
    <property type="protein sequence ID" value="TFK05846.1"/>
    <property type="molecule type" value="Genomic_DNA"/>
</dbReference>
<feature type="region of interest" description="Disordered" evidence="1">
    <location>
        <begin position="63"/>
        <end position="89"/>
    </location>
</feature>
<protein>
    <submittedName>
        <fullName evidence="2">Glutamate receptor ionotropic, delta-2-like</fullName>
    </submittedName>
</protein>
<reference evidence="2 3" key="1">
    <citation type="submission" date="2019-04" db="EMBL/GenBank/DDBJ databases">
        <title>Draft genome of the big-headed turtle Platysternon megacephalum.</title>
        <authorList>
            <person name="Gong S."/>
        </authorList>
    </citation>
    <scope>NUCLEOTIDE SEQUENCE [LARGE SCALE GENOMIC DNA]</scope>
    <source>
        <strain evidence="2">DO16091913</strain>
        <tissue evidence="2">Muscle</tissue>
    </source>
</reference>
<sequence>MEHKSTQDLCGDNLRNHTLCSHIQNQSPVHTHSRFPPPPHTHIRDTEWGVLISESRNHFNPSACCKDESTSGGEQSSQGTAFEQYPKPVSPCSSFKRLIRFLEHMFCSVTPSTIGFHRQMGNSARSE</sequence>
<dbReference type="AlphaFoldDB" id="A0A4D9E5Y2"/>
<reference evidence="2 3" key="2">
    <citation type="submission" date="2019-04" db="EMBL/GenBank/DDBJ databases">
        <title>The genome sequence of big-headed turtle.</title>
        <authorList>
            <person name="Gong S."/>
        </authorList>
    </citation>
    <scope>NUCLEOTIDE SEQUENCE [LARGE SCALE GENOMIC DNA]</scope>
    <source>
        <strain evidence="2">DO16091913</strain>
        <tissue evidence="2">Muscle</tissue>
    </source>
</reference>
<gene>
    <name evidence="2" type="ORF">DR999_PMT11478</name>
</gene>
<organism evidence="2 3">
    <name type="scientific">Platysternon megacephalum</name>
    <name type="common">big-headed turtle</name>
    <dbReference type="NCBI Taxonomy" id="55544"/>
    <lineage>
        <taxon>Eukaryota</taxon>
        <taxon>Metazoa</taxon>
        <taxon>Chordata</taxon>
        <taxon>Craniata</taxon>
        <taxon>Vertebrata</taxon>
        <taxon>Euteleostomi</taxon>
        <taxon>Archelosauria</taxon>
        <taxon>Testudinata</taxon>
        <taxon>Testudines</taxon>
        <taxon>Cryptodira</taxon>
        <taxon>Durocryptodira</taxon>
        <taxon>Testudinoidea</taxon>
        <taxon>Platysternidae</taxon>
        <taxon>Platysternon</taxon>
    </lineage>
</organism>
<comment type="caution">
    <text evidence="2">The sequence shown here is derived from an EMBL/GenBank/DDBJ whole genome shotgun (WGS) entry which is preliminary data.</text>
</comment>
<feature type="compositionally biased region" description="Low complexity" evidence="1">
    <location>
        <begin position="70"/>
        <end position="80"/>
    </location>
</feature>
<accession>A0A4D9E5Y2</accession>
<keyword evidence="3" id="KW-1185">Reference proteome</keyword>
<evidence type="ECO:0000313" key="3">
    <source>
        <dbReference type="Proteomes" id="UP000297703"/>
    </source>
</evidence>
<name>A0A4D9E5Y2_9SAUR</name>
<dbReference type="Proteomes" id="UP000297703">
    <property type="component" value="Unassembled WGS sequence"/>
</dbReference>
<evidence type="ECO:0000313" key="2">
    <source>
        <dbReference type="EMBL" id="TFK05846.1"/>
    </source>
</evidence>